<comment type="similarity">
    <text evidence="4">Belongs to the WD repeat MDV1/CAF4 family.</text>
</comment>
<dbReference type="GO" id="GO:0042393">
    <property type="term" value="F:histone binding"/>
    <property type="evidence" value="ECO:0007669"/>
    <property type="project" value="TreeGrafter"/>
</dbReference>
<dbReference type="PROSITE" id="PS00678">
    <property type="entry name" value="WD_REPEATS_1"/>
    <property type="match status" value="3"/>
</dbReference>
<dbReference type="InterPro" id="IPR019775">
    <property type="entry name" value="WD40_repeat_CS"/>
</dbReference>
<dbReference type="Pfam" id="PF12937">
    <property type="entry name" value="F-box-like"/>
    <property type="match status" value="1"/>
</dbReference>
<comment type="caution">
    <text evidence="10">The sequence shown here is derived from an EMBL/GenBank/DDBJ whole genome shotgun (WGS) entry which is preliminary data.</text>
</comment>
<evidence type="ECO:0000256" key="1">
    <source>
        <dbReference type="ARBA" id="ARBA00007968"/>
    </source>
</evidence>
<evidence type="ECO:0000256" key="2">
    <source>
        <dbReference type="ARBA" id="ARBA00022574"/>
    </source>
</evidence>
<dbReference type="SUPFAM" id="SSF81383">
    <property type="entry name" value="F-box domain"/>
    <property type="match status" value="1"/>
</dbReference>
<keyword evidence="2 7" id="KW-0853">WD repeat</keyword>
<dbReference type="Gene3D" id="1.20.1280.50">
    <property type="match status" value="1"/>
</dbReference>
<dbReference type="Pfam" id="PF00400">
    <property type="entry name" value="WD40"/>
    <property type="match status" value="6"/>
</dbReference>
<feature type="repeat" description="WD" evidence="7">
    <location>
        <begin position="578"/>
        <end position="617"/>
    </location>
</feature>
<feature type="region of interest" description="Disordered" evidence="8">
    <location>
        <begin position="63"/>
        <end position="134"/>
    </location>
</feature>
<feature type="compositionally biased region" description="Basic and acidic residues" evidence="8">
    <location>
        <begin position="98"/>
        <end position="111"/>
    </location>
</feature>
<evidence type="ECO:0000256" key="3">
    <source>
        <dbReference type="ARBA" id="ARBA00022737"/>
    </source>
</evidence>
<feature type="compositionally biased region" description="Low complexity" evidence="8">
    <location>
        <begin position="70"/>
        <end position="82"/>
    </location>
</feature>
<feature type="repeat" description="WD" evidence="7">
    <location>
        <begin position="458"/>
        <end position="497"/>
    </location>
</feature>
<feature type="repeat" description="WD" evidence="7">
    <location>
        <begin position="417"/>
        <end position="457"/>
    </location>
</feature>
<organism evidence="10 11">
    <name type="scientific">Sphaceloma murrayae</name>
    <dbReference type="NCBI Taxonomy" id="2082308"/>
    <lineage>
        <taxon>Eukaryota</taxon>
        <taxon>Fungi</taxon>
        <taxon>Dikarya</taxon>
        <taxon>Ascomycota</taxon>
        <taxon>Pezizomycotina</taxon>
        <taxon>Dothideomycetes</taxon>
        <taxon>Dothideomycetidae</taxon>
        <taxon>Myriangiales</taxon>
        <taxon>Elsinoaceae</taxon>
        <taxon>Sphaceloma</taxon>
    </lineage>
</organism>
<comment type="similarity">
    <text evidence="1">Belongs to the WD repeat MET30/SCONB/SCON-2 family.</text>
</comment>
<dbReference type="SMART" id="SM00320">
    <property type="entry name" value="WD40"/>
    <property type="match status" value="7"/>
</dbReference>
<evidence type="ECO:0000313" key="10">
    <source>
        <dbReference type="EMBL" id="PNS19454.1"/>
    </source>
</evidence>
<evidence type="ECO:0000256" key="8">
    <source>
        <dbReference type="SAM" id="MobiDB-lite"/>
    </source>
</evidence>
<proteinExistence type="inferred from homology"/>
<sequence>MDDEHEWMPSFQPQQSRPVSLPMPYESDDQMPVQHSKPTGSHIFTSRSTRPVNVVSQPTNIAMPIPIPSNPNVIPGNTLPSAPASPPTPAPSPSPKRRAPDWRTAAAHEDMGYTDDESDVAESSNTFQPRGRSKVAQGLGYRHIRGMFADMGNEERKRLLAEILNMCDGKTLGFVAGFVGPRLKRDPFGLLPNELCLRILTFIDDAKTLARSSQVSKRWHELVSDDMAWKSLCEKHAYRRMSDDAAPAPQRPTLTSQHSSTLQSSPSSTVRYPTPTELFRSPSATDINRSKSLDRASSTTGSRTKRRPKAMTYRSHFKQKYQVETAWRTGGKVDQRQITPDQGVVTSLHLTDKYIIVALDNAKIHVFDTEGKHLRCLQGHVMGVWAMVPWGDTLVSGGCDRDVRVWDMNAGRAVHMLRGHTSTVRCLKMADACTAISGSRDTTLRIWDITTGVCKHILVGHQSSVRCLEIHGDIVVSGSYDTTARIWSISQGRCLRTLQGHFSQIYAVAFDGKRVATGSLDTSVRVWDPNDGKCLGILQGHTSLVGQLQLRGDTLVTGGSDGSVRVWSMITQSAVHRLAAHDNSVTSLQFDDSRIVSGGSDGRVKVWDLARGTLIRELGAPAEAVWRVVFEEEKAVVLASRAGKTVMEVWNFSPPDEREGFVGLGGRRYGSPVSLPERIVGEDHVERSASLGDAMDEGFMRGRVEEEGRGRGKGKERMGDGFEGSTTKDVDEVVQRELDARLRDAVMRDVEKDVES</sequence>
<dbReference type="Proteomes" id="UP000243797">
    <property type="component" value="Unassembled WGS sequence"/>
</dbReference>
<dbReference type="InterPro" id="IPR036047">
    <property type="entry name" value="F-box-like_dom_sf"/>
</dbReference>
<evidence type="ECO:0000256" key="6">
    <source>
        <dbReference type="ARBA" id="ARBA00043913"/>
    </source>
</evidence>
<name>A0A2K1QWM3_9PEZI</name>
<feature type="compositionally biased region" description="Low complexity" evidence="8">
    <location>
        <begin position="252"/>
        <end position="269"/>
    </location>
</feature>
<dbReference type="PROSITE" id="PS50082">
    <property type="entry name" value="WD_REPEATS_2"/>
    <property type="match status" value="6"/>
</dbReference>
<feature type="compositionally biased region" description="Polar residues" evidence="8">
    <location>
        <begin position="36"/>
        <end position="51"/>
    </location>
</feature>
<dbReference type="PANTHER" id="PTHR22847">
    <property type="entry name" value="WD40 REPEAT PROTEIN"/>
    <property type="match status" value="1"/>
</dbReference>
<keyword evidence="3" id="KW-0677">Repeat</keyword>
<feature type="repeat" description="WD" evidence="7">
    <location>
        <begin position="538"/>
        <end position="577"/>
    </location>
</feature>
<reference evidence="10 11" key="1">
    <citation type="submission" date="2017-06" db="EMBL/GenBank/DDBJ databases">
        <title>Draft genome sequence of a variant of Elsinoe murrayae.</title>
        <authorList>
            <person name="Cheng Q."/>
        </authorList>
    </citation>
    <scope>NUCLEOTIDE SEQUENCE [LARGE SCALE GENOMIC DNA]</scope>
    <source>
        <strain evidence="10 11">CQ-2017a</strain>
    </source>
</reference>
<feature type="compositionally biased region" description="Basic and acidic residues" evidence="8">
    <location>
        <begin position="698"/>
        <end position="731"/>
    </location>
</feature>
<feature type="repeat" description="WD" evidence="7">
    <location>
        <begin position="498"/>
        <end position="537"/>
    </location>
</feature>
<dbReference type="Gene3D" id="2.130.10.10">
    <property type="entry name" value="YVTN repeat-like/Quinoprotein amine dehydrogenase"/>
    <property type="match status" value="1"/>
</dbReference>
<dbReference type="InterPro" id="IPR001680">
    <property type="entry name" value="WD40_rpt"/>
</dbReference>
<dbReference type="InterPro" id="IPR001810">
    <property type="entry name" value="F-box_dom"/>
</dbReference>
<feature type="repeat" description="WD" evidence="7">
    <location>
        <begin position="391"/>
        <end position="416"/>
    </location>
</feature>
<dbReference type="PROSITE" id="PS50181">
    <property type="entry name" value="FBOX"/>
    <property type="match status" value="1"/>
</dbReference>
<feature type="region of interest" description="Disordered" evidence="8">
    <location>
        <begin position="1"/>
        <end position="51"/>
    </location>
</feature>
<evidence type="ECO:0000313" key="11">
    <source>
        <dbReference type="Proteomes" id="UP000243797"/>
    </source>
</evidence>
<accession>A0A2K1QWM3</accession>
<dbReference type="PRINTS" id="PR00320">
    <property type="entry name" value="GPROTEINBRPT"/>
</dbReference>
<dbReference type="PANTHER" id="PTHR22847:SF637">
    <property type="entry name" value="WD REPEAT DOMAIN 5B"/>
    <property type="match status" value="1"/>
</dbReference>
<comment type="function">
    <text evidence="6">Involved in mitochondrial fission. Acts as an adapter protein required to form mitochondrial fission complexes. Formation of these complexes is required to promote constriction and fission of the mitochondrial compartment at a late step in mitochondrial division.</text>
</comment>
<dbReference type="STRING" id="2082308.A0A2K1QWM3"/>
<dbReference type="InParanoid" id="A0A2K1QWM3"/>
<dbReference type="InterPro" id="IPR036322">
    <property type="entry name" value="WD40_repeat_dom_sf"/>
</dbReference>
<evidence type="ECO:0000256" key="5">
    <source>
        <dbReference type="ARBA" id="ARBA00039789"/>
    </source>
</evidence>
<feature type="compositionally biased region" description="Pro residues" evidence="8">
    <location>
        <begin position="83"/>
        <end position="94"/>
    </location>
</feature>
<protein>
    <recommendedName>
        <fullName evidence="5">Mitochondrial division protein 1</fullName>
    </recommendedName>
</protein>
<dbReference type="CDD" id="cd00200">
    <property type="entry name" value="WD40"/>
    <property type="match status" value="1"/>
</dbReference>
<dbReference type="PROSITE" id="PS50294">
    <property type="entry name" value="WD_REPEATS_REGION"/>
    <property type="match status" value="5"/>
</dbReference>
<dbReference type="AlphaFoldDB" id="A0A2K1QWM3"/>
<dbReference type="GO" id="GO:0048188">
    <property type="term" value="C:Set1C/COMPASS complex"/>
    <property type="evidence" value="ECO:0007669"/>
    <property type="project" value="TreeGrafter"/>
</dbReference>
<dbReference type="SUPFAM" id="SSF50978">
    <property type="entry name" value="WD40 repeat-like"/>
    <property type="match status" value="1"/>
</dbReference>
<evidence type="ECO:0000256" key="7">
    <source>
        <dbReference type="PROSITE-ProRule" id="PRU00221"/>
    </source>
</evidence>
<evidence type="ECO:0000256" key="4">
    <source>
        <dbReference type="ARBA" id="ARBA00038415"/>
    </source>
</evidence>
<feature type="domain" description="F-box" evidence="9">
    <location>
        <begin position="185"/>
        <end position="232"/>
    </location>
</feature>
<keyword evidence="11" id="KW-1185">Reference proteome</keyword>
<dbReference type="SMART" id="SM00256">
    <property type="entry name" value="FBOX"/>
    <property type="match status" value="1"/>
</dbReference>
<gene>
    <name evidence="10" type="ORF">CAC42_7298</name>
</gene>
<dbReference type="InterPro" id="IPR015943">
    <property type="entry name" value="WD40/YVTN_repeat-like_dom_sf"/>
</dbReference>
<feature type="region of interest" description="Disordered" evidence="8">
    <location>
        <begin position="241"/>
        <end position="311"/>
    </location>
</feature>
<feature type="region of interest" description="Disordered" evidence="8">
    <location>
        <begin position="690"/>
        <end position="731"/>
    </location>
</feature>
<dbReference type="EMBL" id="NKHZ01000031">
    <property type="protein sequence ID" value="PNS19454.1"/>
    <property type="molecule type" value="Genomic_DNA"/>
</dbReference>
<dbReference type="InterPro" id="IPR020472">
    <property type="entry name" value="WD40_PAC1"/>
</dbReference>
<evidence type="ECO:0000259" key="9">
    <source>
        <dbReference type="PROSITE" id="PS50181"/>
    </source>
</evidence>
<dbReference type="OrthoDB" id="190105at2759"/>